<dbReference type="Proteomes" id="UP000541810">
    <property type="component" value="Unassembled WGS sequence"/>
</dbReference>
<reference evidence="1 2" key="1">
    <citation type="submission" date="2020-08" db="EMBL/GenBank/DDBJ databases">
        <title>Genomic Encyclopedia of Type Strains, Phase IV (KMG-IV): sequencing the most valuable type-strain genomes for metagenomic binning, comparative biology and taxonomic classification.</title>
        <authorList>
            <person name="Goeker M."/>
        </authorList>
    </citation>
    <scope>NUCLEOTIDE SEQUENCE [LARGE SCALE GENOMIC DNA]</scope>
    <source>
        <strain evidence="1 2">DSM 103725</strain>
    </source>
</reference>
<gene>
    <name evidence="1" type="ORF">HNQ40_000940</name>
</gene>
<dbReference type="EMBL" id="JACHGY010000001">
    <property type="protein sequence ID" value="MBB6429134.1"/>
    <property type="molecule type" value="Genomic_DNA"/>
</dbReference>
<dbReference type="NCBIfam" id="TIGR02532">
    <property type="entry name" value="IV_pilin_GFxxxE"/>
    <property type="match status" value="1"/>
</dbReference>
<sequence>MRNHFANYRRRKTAFTLIELLVVISIIALLISILLPALSGARFTANVTRCATQLQQIGRAQAAYTNDYDGFITPANSRSYNDLTNSPAQPGGDVGGNPNHATFDDLLGAGGYDGRGGISAFNDGGTNIIMSNGIPERLPEPAIYLCPLDNFAKTVPDVHGRTYGMNRLETTTNTISGDINPDAPGLAGTEGFSYRIDFVNQGADTFMTGEHIRLQNTTSSLSRSVAGGFAGAEIRAASTNDPAEAVRTFLHHSRQGRESLLATGEISTNWLFVDSHVALVDNDDAHAKSDAAAAGFLTSMYDASK</sequence>
<proteinExistence type="predicted"/>
<protein>
    <submittedName>
        <fullName evidence="1">Prepilin-type N-terminal cleavage/methylation domain-containing protein</fullName>
    </submittedName>
</protein>
<dbReference type="AlphaFoldDB" id="A0A7X0LJU5"/>
<dbReference type="PANTHER" id="PTHR30093">
    <property type="entry name" value="GENERAL SECRETION PATHWAY PROTEIN G"/>
    <property type="match status" value="1"/>
</dbReference>
<dbReference type="Pfam" id="PF07963">
    <property type="entry name" value="N_methyl"/>
    <property type="match status" value="1"/>
</dbReference>
<name>A0A7X0LJU5_9BACT</name>
<accession>A0A7X0LJU5</accession>
<organism evidence="1 2">
    <name type="scientific">Algisphaera agarilytica</name>
    <dbReference type="NCBI Taxonomy" id="1385975"/>
    <lineage>
        <taxon>Bacteria</taxon>
        <taxon>Pseudomonadati</taxon>
        <taxon>Planctomycetota</taxon>
        <taxon>Phycisphaerae</taxon>
        <taxon>Phycisphaerales</taxon>
        <taxon>Phycisphaeraceae</taxon>
        <taxon>Algisphaera</taxon>
    </lineage>
</organism>
<dbReference type="InterPro" id="IPR045584">
    <property type="entry name" value="Pilin-like"/>
</dbReference>
<dbReference type="SUPFAM" id="SSF54523">
    <property type="entry name" value="Pili subunits"/>
    <property type="match status" value="1"/>
</dbReference>
<keyword evidence="2" id="KW-1185">Reference proteome</keyword>
<evidence type="ECO:0000313" key="2">
    <source>
        <dbReference type="Proteomes" id="UP000541810"/>
    </source>
</evidence>
<dbReference type="RefSeq" id="WP_184676725.1">
    <property type="nucleotide sequence ID" value="NZ_JACHGY010000001.1"/>
</dbReference>
<dbReference type="Gene3D" id="3.30.700.10">
    <property type="entry name" value="Glycoprotein, Type 4 Pilin"/>
    <property type="match status" value="1"/>
</dbReference>
<evidence type="ECO:0000313" key="1">
    <source>
        <dbReference type="EMBL" id="MBB6429134.1"/>
    </source>
</evidence>
<dbReference type="InterPro" id="IPR012902">
    <property type="entry name" value="N_methyl_site"/>
</dbReference>
<comment type="caution">
    <text evidence="1">The sequence shown here is derived from an EMBL/GenBank/DDBJ whole genome shotgun (WGS) entry which is preliminary data.</text>
</comment>